<keyword evidence="1" id="KW-0472">Membrane</keyword>
<protein>
    <submittedName>
        <fullName evidence="2">Uncharacterized protein</fullName>
    </submittedName>
</protein>
<dbReference type="Proteomes" id="UP001148838">
    <property type="component" value="Unassembled WGS sequence"/>
</dbReference>
<reference evidence="2 3" key="1">
    <citation type="journal article" date="2022" name="Allergy">
        <title>Genome assembly and annotation of Periplaneta americana reveal a comprehensive cockroach allergen profile.</title>
        <authorList>
            <person name="Wang L."/>
            <person name="Xiong Q."/>
            <person name="Saelim N."/>
            <person name="Wang L."/>
            <person name="Nong W."/>
            <person name="Wan A.T."/>
            <person name="Shi M."/>
            <person name="Liu X."/>
            <person name="Cao Q."/>
            <person name="Hui J.H.L."/>
            <person name="Sookrung N."/>
            <person name="Leung T.F."/>
            <person name="Tungtrongchitr A."/>
            <person name="Tsui S.K.W."/>
        </authorList>
    </citation>
    <scope>NUCLEOTIDE SEQUENCE [LARGE SCALE GENOMIC DNA]</scope>
    <source>
        <strain evidence="2">PWHHKU_190912</strain>
    </source>
</reference>
<gene>
    <name evidence="2" type="ORF">ANN_19871</name>
</gene>
<evidence type="ECO:0000256" key="1">
    <source>
        <dbReference type="SAM" id="Phobius"/>
    </source>
</evidence>
<organism evidence="2 3">
    <name type="scientific">Periplaneta americana</name>
    <name type="common">American cockroach</name>
    <name type="synonym">Blatta americana</name>
    <dbReference type="NCBI Taxonomy" id="6978"/>
    <lineage>
        <taxon>Eukaryota</taxon>
        <taxon>Metazoa</taxon>
        <taxon>Ecdysozoa</taxon>
        <taxon>Arthropoda</taxon>
        <taxon>Hexapoda</taxon>
        <taxon>Insecta</taxon>
        <taxon>Pterygota</taxon>
        <taxon>Neoptera</taxon>
        <taxon>Polyneoptera</taxon>
        <taxon>Dictyoptera</taxon>
        <taxon>Blattodea</taxon>
        <taxon>Blattoidea</taxon>
        <taxon>Blattidae</taxon>
        <taxon>Blattinae</taxon>
        <taxon>Periplaneta</taxon>
    </lineage>
</organism>
<evidence type="ECO:0000313" key="2">
    <source>
        <dbReference type="EMBL" id="KAJ4431274.1"/>
    </source>
</evidence>
<evidence type="ECO:0000313" key="3">
    <source>
        <dbReference type="Proteomes" id="UP001148838"/>
    </source>
</evidence>
<name>A0ABQ8SB23_PERAM</name>
<comment type="caution">
    <text evidence="2">The sequence shown here is derived from an EMBL/GenBank/DDBJ whole genome shotgun (WGS) entry which is preliminary data.</text>
</comment>
<accession>A0ABQ8SB23</accession>
<feature type="transmembrane region" description="Helical" evidence="1">
    <location>
        <begin position="85"/>
        <end position="103"/>
    </location>
</feature>
<keyword evidence="3" id="KW-1185">Reference proteome</keyword>
<keyword evidence="1" id="KW-1133">Transmembrane helix</keyword>
<feature type="transmembrane region" description="Helical" evidence="1">
    <location>
        <begin position="58"/>
        <end position="79"/>
    </location>
</feature>
<sequence length="235" mass="25489">MAGLCEGGNEPSGSLKAILRIVDDMKIIHNPDSTNRKVKFPIAIGTTEPTIAMIHGSIGSIVVGFVSTMFVGSVGLLIVRSVSLLIVRSVSLLIVRSVSLLIVRSVSLLIVRSVGHLWSVPGICRVERQNKTSAQVVGHLVVRYVGPLVVRLVGHFVVRYVGHLVVRSHGCSVSWSLGCSVQRSARVILRRFINSFGYLASEWDEGDNAGEMSPGSNTDDNLLYKSGDIKDWIRS</sequence>
<proteinExistence type="predicted"/>
<keyword evidence="1" id="KW-0812">Transmembrane</keyword>
<dbReference type="EMBL" id="JAJSOF020000031">
    <property type="protein sequence ID" value="KAJ4431274.1"/>
    <property type="molecule type" value="Genomic_DNA"/>
</dbReference>